<proteinExistence type="predicted"/>
<dbReference type="EMBL" id="KI894028">
    <property type="protein sequence ID" value="OBR88025.1"/>
    <property type="molecule type" value="Genomic_DNA"/>
</dbReference>
<dbReference type="EMBL" id="CP144531">
    <property type="protein sequence ID" value="WWC59075.1"/>
    <property type="molecule type" value="Genomic_DNA"/>
</dbReference>
<dbReference type="GeneID" id="28965942"/>
<dbReference type="VEuPathDB" id="FungiDB:I303_02243"/>
<reference evidence="3" key="3">
    <citation type="submission" date="2024-02" db="EMBL/GenBank/DDBJ databases">
        <title>Comparative genomics of Cryptococcus and Kwoniella reveals pathogenesis evolution and contrasting modes of karyotype evolution via chromosome fusion or intercentromeric recombination.</title>
        <authorList>
            <person name="Coelho M.A."/>
            <person name="David-Palma M."/>
            <person name="Shea T."/>
            <person name="Bowers K."/>
            <person name="McGinley-Smith S."/>
            <person name="Mohammad A.W."/>
            <person name="Gnirke A."/>
            <person name="Yurkov A.M."/>
            <person name="Nowrousian M."/>
            <person name="Sun S."/>
            <person name="Cuomo C.A."/>
            <person name="Heitman J."/>
        </authorList>
    </citation>
    <scope>NUCLEOTIDE SEQUENCE</scope>
    <source>
        <strain evidence="3">CBS 10117</strain>
    </source>
</reference>
<keyword evidence="1" id="KW-0472">Membrane</keyword>
<evidence type="ECO:0000313" key="2">
    <source>
        <dbReference type="EMBL" id="OBR88025.1"/>
    </source>
</evidence>
<reference evidence="2" key="1">
    <citation type="submission" date="2013-07" db="EMBL/GenBank/DDBJ databases">
        <title>The Genome Sequence of Cryptococcus dejecticola CBS10117.</title>
        <authorList>
            <consortium name="The Broad Institute Genome Sequencing Platform"/>
            <person name="Cuomo C."/>
            <person name="Litvintseva A."/>
            <person name="Chen Y."/>
            <person name="Heitman J."/>
            <person name="Sun S."/>
            <person name="Springer D."/>
            <person name="Dromer F."/>
            <person name="Young S.K."/>
            <person name="Zeng Q."/>
            <person name="Gargeya S."/>
            <person name="Fitzgerald M."/>
            <person name="Abouelleil A."/>
            <person name="Alvarado L."/>
            <person name="Berlin A.M."/>
            <person name="Chapman S.B."/>
            <person name="Dewar J."/>
            <person name="Goldberg J."/>
            <person name="Griggs A."/>
            <person name="Gujja S."/>
            <person name="Hansen M."/>
            <person name="Howarth C."/>
            <person name="Imamovic A."/>
            <person name="Larimer J."/>
            <person name="McCowan C."/>
            <person name="Murphy C."/>
            <person name="Pearson M."/>
            <person name="Priest M."/>
            <person name="Roberts A."/>
            <person name="Saif S."/>
            <person name="Shea T."/>
            <person name="Sykes S."/>
            <person name="Wortman J."/>
            <person name="Nusbaum C."/>
            <person name="Birren B."/>
        </authorList>
    </citation>
    <scope>NUCLEOTIDE SEQUENCE [LARGE SCALE GENOMIC DNA]</scope>
    <source>
        <strain evidence="2">CBS 10117</strain>
    </source>
</reference>
<dbReference type="InterPro" id="IPR009305">
    <property type="entry name" value="Mpo1-like"/>
</dbReference>
<dbReference type="AlphaFoldDB" id="A0A1A6AD93"/>
<evidence type="ECO:0008006" key="5">
    <source>
        <dbReference type="Google" id="ProtNLM"/>
    </source>
</evidence>
<accession>A0A1A6AD93</accession>
<dbReference type="OrthoDB" id="5511466at2759"/>
<dbReference type="PANTHER" id="PTHR34205:SF2">
    <property type="entry name" value="DUF962 DOMAIN-CONTAINING PROTEIN"/>
    <property type="match status" value="1"/>
</dbReference>
<sequence>MASTSKSTLVNPTYEPVTAPPGGFQSFQSFYPLYLGEHAKPLTRRLHLAGTSIALASFARSTLSLVPNLLASAAKSLPASQGIHALHNKGFIVSLGLDVILAKWSYDTQFLELEGVGRWLLGGVVGAYAFAWIGHFFIEKNRPATFKYPVWSLRGDLKMWWEVVTLRRAI</sequence>
<name>A0A1A6AD93_9TREE</name>
<gene>
    <name evidence="2" type="ORF">I303_02243</name>
    <name evidence="3" type="ORF">I303_101622</name>
</gene>
<evidence type="ECO:0000313" key="3">
    <source>
        <dbReference type="EMBL" id="WWC59075.1"/>
    </source>
</evidence>
<keyword evidence="1" id="KW-0812">Transmembrane</keyword>
<evidence type="ECO:0000313" key="4">
    <source>
        <dbReference type="Proteomes" id="UP000078595"/>
    </source>
</evidence>
<reference evidence="3" key="2">
    <citation type="submission" date="2013-07" db="EMBL/GenBank/DDBJ databases">
        <authorList>
            <consortium name="The Broad Institute Genome Sequencing Platform"/>
            <person name="Cuomo C."/>
            <person name="Litvintseva A."/>
            <person name="Chen Y."/>
            <person name="Heitman J."/>
            <person name="Sun S."/>
            <person name="Springer D."/>
            <person name="Dromer F."/>
            <person name="Young S.K."/>
            <person name="Zeng Q."/>
            <person name="Gargeya S."/>
            <person name="Fitzgerald M."/>
            <person name="Abouelleil A."/>
            <person name="Alvarado L."/>
            <person name="Berlin A.M."/>
            <person name="Chapman S.B."/>
            <person name="Dewar J."/>
            <person name="Goldberg J."/>
            <person name="Griggs A."/>
            <person name="Gujja S."/>
            <person name="Hansen M."/>
            <person name="Howarth C."/>
            <person name="Imamovic A."/>
            <person name="Larimer J."/>
            <person name="McCowan C."/>
            <person name="Murphy C."/>
            <person name="Pearson M."/>
            <person name="Priest M."/>
            <person name="Roberts A."/>
            <person name="Saif S."/>
            <person name="Shea T."/>
            <person name="Sykes S."/>
            <person name="Wortman J."/>
            <person name="Nusbaum C."/>
            <person name="Birren B."/>
        </authorList>
    </citation>
    <scope>NUCLEOTIDE SEQUENCE</scope>
    <source>
        <strain evidence="3">CBS 10117</strain>
    </source>
</reference>
<feature type="transmembrane region" description="Helical" evidence="1">
    <location>
        <begin position="119"/>
        <end position="138"/>
    </location>
</feature>
<protein>
    <recommendedName>
        <fullName evidence="5">DUF962 domain-containing protein</fullName>
    </recommendedName>
</protein>
<dbReference type="Pfam" id="PF06127">
    <property type="entry name" value="Mpo1-like"/>
    <property type="match status" value="1"/>
</dbReference>
<organism evidence="2">
    <name type="scientific">Kwoniella dejecticola CBS 10117</name>
    <dbReference type="NCBI Taxonomy" id="1296121"/>
    <lineage>
        <taxon>Eukaryota</taxon>
        <taxon>Fungi</taxon>
        <taxon>Dikarya</taxon>
        <taxon>Basidiomycota</taxon>
        <taxon>Agaricomycotina</taxon>
        <taxon>Tremellomycetes</taxon>
        <taxon>Tremellales</taxon>
        <taxon>Cryptococcaceae</taxon>
        <taxon>Kwoniella</taxon>
    </lineage>
</organism>
<evidence type="ECO:0000256" key="1">
    <source>
        <dbReference type="SAM" id="Phobius"/>
    </source>
</evidence>
<dbReference type="PANTHER" id="PTHR34205">
    <property type="entry name" value="TRANSMEMBRANE PROTEIN"/>
    <property type="match status" value="1"/>
</dbReference>
<dbReference type="RefSeq" id="XP_018265867.1">
    <property type="nucleotide sequence ID" value="XM_018405586.1"/>
</dbReference>
<dbReference type="KEGG" id="kdj:28965942"/>
<dbReference type="Proteomes" id="UP000078595">
    <property type="component" value="Chromosome 2"/>
</dbReference>
<keyword evidence="4" id="KW-1185">Reference proteome</keyword>
<keyword evidence="1" id="KW-1133">Transmembrane helix</keyword>